<dbReference type="RefSeq" id="WP_014808659.1">
    <property type="nucleotide sequence ID" value="NC_018025.1"/>
</dbReference>
<dbReference type="Pfam" id="PF08448">
    <property type="entry name" value="PAS_4"/>
    <property type="match status" value="1"/>
</dbReference>
<dbReference type="Gene3D" id="3.40.50.300">
    <property type="entry name" value="P-loop containing nucleotide triphosphate hydrolases"/>
    <property type="match status" value="1"/>
</dbReference>
<dbReference type="PANTHER" id="PTHR32071">
    <property type="entry name" value="TRANSCRIPTIONAL REGULATORY PROTEIN"/>
    <property type="match status" value="1"/>
</dbReference>
<dbReference type="SUPFAM" id="SSF52540">
    <property type="entry name" value="P-loop containing nucleoside triphosphate hydrolases"/>
    <property type="match status" value="1"/>
</dbReference>
<keyword evidence="8" id="KW-1185">Reference proteome</keyword>
<dbReference type="Pfam" id="PF00158">
    <property type="entry name" value="Sigma54_activat"/>
    <property type="match status" value="1"/>
</dbReference>
<dbReference type="PANTHER" id="PTHR32071:SF57">
    <property type="entry name" value="C4-DICARBOXYLATE TRANSPORT TRANSCRIPTIONAL REGULATORY PROTEIN DCTD"/>
    <property type="match status" value="1"/>
</dbReference>
<accession>I4C1R2</accession>
<dbReference type="Gene3D" id="1.10.10.60">
    <property type="entry name" value="Homeodomain-like"/>
    <property type="match status" value="1"/>
</dbReference>
<dbReference type="InterPro" id="IPR025944">
    <property type="entry name" value="Sigma_54_int_dom_CS"/>
</dbReference>
<dbReference type="eggNOG" id="COG3829">
    <property type="taxonomic scope" value="Bacteria"/>
</dbReference>
<dbReference type="SUPFAM" id="SSF55785">
    <property type="entry name" value="PYP-like sensor domain (PAS domain)"/>
    <property type="match status" value="1"/>
</dbReference>
<dbReference type="Proteomes" id="UP000006055">
    <property type="component" value="Chromosome"/>
</dbReference>
<dbReference type="NCBIfam" id="TIGR00229">
    <property type="entry name" value="sensory_box"/>
    <property type="match status" value="1"/>
</dbReference>
<proteinExistence type="predicted"/>
<dbReference type="InterPro" id="IPR013656">
    <property type="entry name" value="PAS_4"/>
</dbReference>
<dbReference type="Pfam" id="PF25601">
    <property type="entry name" value="AAA_lid_14"/>
    <property type="match status" value="1"/>
</dbReference>
<evidence type="ECO:0000259" key="6">
    <source>
        <dbReference type="PROSITE" id="PS50112"/>
    </source>
</evidence>
<evidence type="ECO:0000256" key="1">
    <source>
        <dbReference type="ARBA" id="ARBA00022741"/>
    </source>
</evidence>
<reference evidence="8" key="1">
    <citation type="submission" date="2012-06" db="EMBL/GenBank/DDBJ databases">
        <title>Complete sequence of chromosome of Desulfomonile tiedjei DSM 6799.</title>
        <authorList>
            <person name="Lucas S."/>
            <person name="Copeland A."/>
            <person name="Lapidus A."/>
            <person name="Glavina del Rio T."/>
            <person name="Dalin E."/>
            <person name="Tice H."/>
            <person name="Bruce D."/>
            <person name="Goodwin L."/>
            <person name="Pitluck S."/>
            <person name="Peters L."/>
            <person name="Ovchinnikova G."/>
            <person name="Zeytun A."/>
            <person name="Lu M."/>
            <person name="Kyrpides N."/>
            <person name="Mavromatis K."/>
            <person name="Ivanova N."/>
            <person name="Brettin T."/>
            <person name="Detter J.C."/>
            <person name="Han C."/>
            <person name="Larimer F."/>
            <person name="Land M."/>
            <person name="Hauser L."/>
            <person name="Markowitz V."/>
            <person name="Cheng J.-F."/>
            <person name="Hugenholtz P."/>
            <person name="Woyke T."/>
            <person name="Wu D."/>
            <person name="Spring S."/>
            <person name="Schroeder M."/>
            <person name="Brambilla E."/>
            <person name="Klenk H.-P."/>
            <person name="Eisen J.A."/>
        </authorList>
    </citation>
    <scope>NUCLEOTIDE SEQUENCE [LARGE SCALE GENOMIC DNA]</scope>
    <source>
        <strain evidence="8">ATCC 49306 / DSM 6799 / DCB-1</strain>
    </source>
</reference>
<evidence type="ECO:0000256" key="3">
    <source>
        <dbReference type="ARBA" id="ARBA00023015"/>
    </source>
</evidence>
<organism evidence="7 8">
    <name type="scientific">Desulfomonile tiedjei (strain ATCC 49306 / DSM 6799 / DCB-1)</name>
    <dbReference type="NCBI Taxonomy" id="706587"/>
    <lineage>
        <taxon>Bacteria</taxon>
        <taxon>Pseudomonadati</taxon>
        <taxon>Thermodesulfobacteriota</taxon>
        <taxon>Desulfomonilia</taxon>
        <taxon>Desulfomonilales</taxon>
        <taxon>Desulfomonilaceae</taxon>
        <taxon>Desulfomonile</taxon>
    </lineage>
</organism>
<dbReference type="SMART" id="SM00382">
    <property type="entry name" value="AAA"/>
    <property type="match status" value="1"/>
</dbReference>
<dbReference type="InterPro" id="IPR003593">
    <property type="entry name" value="AAA+_ATPase"/>
</dbReference>
<dbReference type="PROSITE" id="PS00675">
    <property type="entry name" value="SIGMA54_INTERACT_1"/>
    <property type="match status" value="1"/>
</dbReference>
<evidence type="ECO:0000256" key="2">
    <source>
        <dbReference type="ARBA" id="ARBA00022840"/>
    </source>
</evidence>
<dbReference type="InterPro" id="IPR002078">
    <property type="entry name" value="Sigma_54_int"/>
</dbReference>
<dbReference type="PATRIC" id="fig|706587.4.peg.881"/>
<feature type="domain" description="Sigma-54 factor interaction" evidence="5">
    <location>
        <begin position="136"/>
        <end position="366"/>
    </location>
</feature>
<dbReference type="GO" id="GO:0005524">
    <property type="term" value="F:ATP binding"/>
    <property type="evidence" value="ECO:0007669"/>
    <property type="project" value="UniProtKB-KW"/>
</dbReference>
<dbReference type="OrthoDB" id="9763792at2"/>
<keyword evidence="2" id="KW-0067">ATP-binding</keyword>
<dbReference type="InterPro" id="IPR025662">
    <property type="entry name" value="Sigma_54_int_dom_ATP-bd_1"/>
</dbReference>
<dbReference type="Gene3D" id="1.10.8.60">
    <property type="match status" value="1"/>
</dbReference>
<dbReference type="FunFam" id="3.40.50.300:FF:000006">
    <property type="entry name" value="DNA-binding transcriptional regulator NtrC"/>
    <property type="match status" value="1"/>
</dbReference>
<evidence type="ECO:0000313" key="8">
    <source>
        <dbReference type="Proteomes" id="UP000006055"/>
    </source>
</evidence>
<evidence type="ECO:0000313" key="7">
    <source>
        <dbReference type="EMBL" id="AFM23503.1"/>
    </source>
</evidence>
<evidence type="ECO:0000256" key="4">
    <source>
        <dbReference type="ARBA" id="ARBA00023163"/>
    </source>
</evidence>
<dbReference type="PROSITE" id="PS50045">
    <property type="entry name" value="SIGMA54_INTERACT_4"/>
    <property type="match status" value="1"/>
</dbReference>
<dbReference type="AlphaFoldDB" id="I4C1R2"/>
<dbReference type="InterPro" id="IPR027417">
    <property type="entry name" value="P-loop_NTPase"/>
</dbReference>
<dbReference type="InterPro" id="IPR058031">
    <property type="entry name" value="AAA_lid_NorR"/>
</dbReference>
<feature type="domain" description="PAS" evidence="6">
    <location>
        <begin position="5"/>
        <end position="49"/>
    </location>
</feature>
<dbReference type="InterPro" id="IPR000014">
    <property type="entry name" value="PAS"/>
</dbReference>
<keyword evidence="1" id="KW-0547">Nucleotide-binding</keyword>
<dbReference type="HOGENOM" id="CLU_000445_8_1_7"/>
<dbReference type="InterPro" id="IPR035965">
    <property type="entry name" value="PAS-like_dom_sf"/>
</dbReference>
<name>I4C1R2_DESTA</name>
<sequence length="471" mass="51832">MNTQRADDISTIFTHSSDGLVLSDREGRMLRLNPAFRRVSGLPNKLAIGYRANELVESGLLSDSAIARVADTAKESTVTLITAAKKEVLATARPILDDAGGMVGIVCNLRNLGFFHRKNRSKPATDPLQSEEHQGIVAQSPKMLQTLELATDLAKLDCNILIFGETGVGKGLLAHYVYSKSTRAQTGSFLKINCSAIPASLFESELFGYERGAFSGALETGKPGLVEMADKGVLFLDEIGDMPPEQQAKLLTVIEDGSYVRVGGTSQRQVDVRIIAATNRDLTKLVSKGHFREDLYYRIAVVPIHIPPLRDRQEDIKRLLLHFQGVFSEKHSRKRVLSPQLCDCLCRYSWPGNVRELANLVECLIVTGKEEVLSERDLSRSFPFASLCSTPEKPFLACSESESLKDLLANYELELVKRAIEQSSSYTEAARLLKTSLSTINRHARRLKGANKSVAIFAFALQSVCSIVSSV</sequence>
<dbReference type="CDD" id="cd00009">
    <property type="entry name" value="AAA"/>
    <property type="match status" value="1"/>
</dbReference>
<protein>
    <submittedName>
        <fullName evidence="7">PAS domain S-box</fullName>
    </submittedName>
</protein>
<dbReference type="PROSITE" id="PS00688">
    <property type="entry name" value="SIGMA54_INTERACT_3"/>
    <property type="match status" value="1"/>
</dbReference>
<gene>
    <name evidence="7" type="ordered locus">Desti_0778</name>
</gene>
<dbReference type="Gene3D" id="3.30.450.20">
    <property type="entry name" value="PAS domain"/>
    <property type="match status" value="1"/>
</dbReference>
<keyword evidence="3" id="KW-0805">Transcription regulation</keyword>
<dbReference type="CDD" id="cd00130">
    <property type="entry name" value="PAS"/>
    <property type="match status" value="1"/>
</dbReference>
<dbReference type="KEGG" id="dti:Desti_0778"/>
<dbReference type="EMBL" id="CP003360">
    <property type="protein sequence ID" value="AFM23503.1"/>
    <property type="molecule type" value="Genomic_DNA"/>
</dbReference>
<evidence type="ECO:0000259" key="5">
    <source>
        <dbReference type="PROSITE" id="PS50045"/>
    </source>
</evidence>
<dbReference type="GO" id="GO:0006355">
    <property type="term" value="P:regulation of DNA-templated transcription"/>
    <property type="evidence" value="ECO:0007669"/>
    <property type="project" value="InterPro"/>
</dbReference>
<keyword evidence="4" id="KW-0804">Transcription</keyword>
<dbReference type="PROSITE" id="PS50112">
    <property type="entry name" value="PAS"/>
    <property type="match status" value="1"/>
</dbReference>